<dbReference type="Gene3D" id="1.20.1440.20">
    <property type="entry name" value="LemA-like domain"/>
    <property type="match status" value="1"/>
</dbReference>
<feature type="transmembrane region" description="Helical" evidence="6">
    <location>
        <begin position="6"/>
        <end position="25"/>
    </location>
</feature>
<proteinExistence type="inferred from homology"/>
<dbReference type="InterPro" id="IPR007156">
    <property type="entry name" value="MamQ_LemA"/>
</dbReference>
<dbReference type="KEGG" id="eaj:Q3M24_10045"/>
<dbReference type="GO" id="GO:0016020">
    <property type="term" value="C:membrane"/>
    <property type="evidence" value="ECO:0007669"/>
    <property type="project" value="UniProtKB-SubCell"/>
</dbReference>
<comment type="subcellular location">
    <subcellularLocation>
        <location evidence="1">Membrane</location>
        <topology evidence="1">Single-pass membrane protein</topology>
    </subcellularLocation>
</comment>
<dbReference type="Pfam" id="PF04011">
    <property type="entry name" value="LemA"/>
    <property type="match status" value="1"/>
</dbReference>
<dbReference type="PANTHER" id="PTHR34478:SF1">
    <property type="entry name" value="PROTEIN LEMA"/>
    <property type="match status" value="1"/>
</dbReference>
<evidence type="ECO:0000256" key="1">
    <source>
        <dbReference type="ARBA" id="ARBA00004167"/>
    </source>
</evidence>
<reference evidence="7" key="1">
    <citation type="journal article" date="2024" name="Syst. Appl. Microbiol.">
        <title>First single-strain enrichments of Electrothrix cable bacteria, description of E. aestuarii sp. nov. and E. rattekaaiensis sp. nov., and proposal of a cable bacteria taxonomy following the rules of the SeqCode.</title>
        <authorList>
            <person name="Plum-Jensen L.E."/>
            <person name="Schramm A."/>
            <person name="Marshall I.P.G."/>
        </authorList>
    </citation>
    <scope>NUCLEOTIDE SEQUENCE</scope>
    <source>
        <strain evidence="7">Rat1</strain>
    </source>
</reference>
<keyword evidence="3 6" id="KW-0812">Transmembrane</keyword>
<evidence type="ECO:0000256" key="6">
    <source>
        <dbReference type="SAM" id="Phobius"/>
    </source>
</evidence>
<keyword evidence="5 6" id="KW-0472">Membrane</keyword>
<accession>A0AAU8M0V9</accession>
<gene>
    <name evidence="7" type="ORF">Q3M24_10045</name>
</gene>
<dbReference type="EMBL" id="CP159373">
    <property type="protein sequence ID" value="XCN75047.1"/>
    <property type="molecule type" value="Genomic_DNA"/>
</dbReference>
<dbReference type="AlphaFoldDB" id="A0AAU8M0V9"/>
<reference evidence="7" key="2">
    <citation type="submission" date="2024-06" db="EMBL/GenBank/DDBJ databases">
        <authorList>
            <person name="Plum-Jensen L.E."/>
            <person name="Schramm A."/>
            <person name="Marshall I.P.G."/>
        </authorList>
    </citation>
    <scope>NUCLEOTIDE SEQUENCE</scope>
    <source>
        <strain evidence="7">Rat1</strain>
    </source>
</reference>
<evidence type="ECO:0000256" key="3">
    <source>
        <dbReference type="ARBA" id="ARBA00022692"/>
    </source>
</evidence>
<protein>
    <submittedName>
        <fullName evidence="7">LemA family protein</fullName>
    </submittedName>
</protein>
<dbReference type="SUPFAM" id="SSF140478">
    <property type="entry name" value="LemA-like"/>
    <property type="match status" value="1"/>
</dbReference>
<organism evidence="7">
    <name type="scientific">Candidatus Electrothrix aestuarii</name>
    <dbReference type="NCBI Taxonomy" id="3062594"/>
    <lineage>
        <taxon>Bacteria</taxon>
        <taxon>Pseudomonadati</taxon>
        <taxon>Thermodesulfobacteriota</taxon>
        <taxon>Desulfobulbia</taxon>
        <taxon>Desulfobulbales</taxon>
        <taxon>Desulfobulbaceae</taxon>
        <taxon>Candidatus Electrothrix</taxon>
    </lineage>
</organism>
<evidence type="ECO:0000256" key="5">
    <source>
        <dbReference type="ARBA" id="ARBA00023136"/>
    </source>
</evidence>
<evidence type="ECO:0000313" key="7">
    <source>
        <dbReference type="EMBL" id="XCN75047.1"/>
    </source>
</evidence>
<comment type="similarity">
    <text evidence="2">Belongs to the LemA family.</text>
</comment>
<name>A0AAU8M0V9_9BACT</name>
<keyword evidence="4 6" id="KW-1133">Transmembrane helix</keyword>
<sequence>MIAASVVLLLGGVIVIWYIAAYNGLISARNRAEQGWADVKVELKRRLNLVDNLVETVQGYARHEKETFSAVVQARQQAASAGTADQAGAAEGLLTRSLRGLFAVAEDYPDLKADGRFGDLQAQLVEIEDRIAGRRTVYNQQAKDFRDRCQTFPSAVVANLHSFAPLPFFDLPDEQLTTPPKVSFQ</sequence>
<dbReference type="PANTHER" id="PTHR34478">
    <property type="entry name" value="PROTEIN LEMA"/>
    <property type="match status" value="1"/>
</dbReference>
<evidence type="ECO:0000256" key="2">
    <source>
        <dbReference type="ARBA" id="ARBA00008854"/>
    </source>
</evidence>
<evidence type="ECO:0000256" key="4">
    <source>
        <dbReference type="ARBA" id="ARBA00022989"/>
    </source>
</evidence>
<dbReference type="InterPro" id="IPR023353">
    <property type="entry name" value="LemA-like_dom_sf"/>
</dbReference>